<evidence type="ECO:0000313" key="3">
    <source>
        <dbReference type="EMBL" id="TCK75850.1"/>
    </source>
</evidence>
<evidence type="ECO:0000313" key="4">
    <source>
        <dbReference type="Proteomes" id="UP000295210"/>
    </source>
</evidence>
<feature type="compositionally biased region" description="Polar residues" evidence="1">
    <location>
        <begin position="183"/>
        <end position="193"/>
    </location>
</feature>
<dbReference type="EMBL" id="SMGK01000001">
    <property type="protein sequence ID" value="TCK75850.1"/>
    <property type="molecule type" value="Genomic_DNA"/>
</dbReference>
<evidence type="ECO:0000259" key="2">
    <source>
        <dbReference type="Pfam" id="PF01609"/>
    </source>
</evidence>
<dbReference type="Pfam" id="PF01609">
    <property type="entry name" value="DDE_Tnp_1"/>
    <property type="match status" value="1"/>
</dbReference>
<dbReference type="GO" id="GO:0006313">
    <property type="term" value="P:DNA transposition"/>
    <property type="evidence" value="ECO:0007669"/>
    <property type="project" value="InterPro"/>
</dbReference>
<organism evidence="3 4">
    <name type="scientific">Acidipila rosea</name>
    <dbReference type="NCBI Taxonomy" id="768535"/>
    <lineage>
        <taxon>Bacteria</taxon>
        <taxon>Pseudomonadati</taxon>
        <taxon>Acidobacteriota</taxon>
        <taxon>Terriglobia</taxon>
        <taxon>Terriglobales</taxon>
        <taxon>Acidobacteriaceae</taxon>
        <taxon>Acidipila</taxon>
    </lineage>
</organism>
<dbReference type="Proteomes" id="UP000295210">
    <property type="component" value="Unassembled WGS sequence"/>
</dbReference>
<sequence length="238" mass="24730">MFAGNPMGAAHWSPVAQSTRGVSRRIHLLAAVADVGGAGRLSASVAETAGPDGPARSAGLGRSFSGRHLRHREKGGSGVGKTRRGKGTKCMVVVAGRGVPVGAQLASAQISEHQLAESTLATVNVLRTDPGRPRSRLRRVITDRGYDSDPLRERLKQRGTDLIVPTAATSDNDAMKMHANSDATNAAGKSNAPTLGCRTSAASRSATTASLPSFKASSTSPAPHHLEAFMQLALVILR</sequence>
<evidence type="ECO:0000256" key="1">
    <source>
        <dbReference type="SAM" id="MobiDB-lite"/>
    </source>
</evidence>
<comment type="caution">
    <text evidence="3">The sequence shown here is derived from an EMBL/GenBank/DDBJ whole genome shotgun (WGS) entry which is preliminary data.</text>
</comment>
<dbReference type="GO" id="GO:0004803">
    <property type="term" value="F:transposase activity"/>
    <property type="evidence" value="ECO:0007669"/>
    <property type="project" value="InterPro"/>
</dbReference>
<feature type="compositionally biased region" description="Low complexity" evidence="1">
    <location>
        <begin position="198"/>
        <end position="210"/>
    </location>
</feature>
<gene>
    <name evidence="3" type="ORF">C7378_0847</name>
</gene>
<feature type="region of interest" description="Disordered" evidence="1">
    <location>
        <begin position="183"/>
        <end position="221"/>
    </location>
</feature>
<proteinExistence type="predicted"/>
<feature type="domain" description="Transposase IS4-like" evidence="2">
    <location>
        <begin position="73"/>
        <end position="166"/>
    </location>
</feature>
<accession>A0A4R1LE65</accession>
<protein>
    <submittedName>
        <fullName evidence="3">DDE family transposase</fullName>
    </submittedName>
</protein>
<keyword evidence="4" id="KW-1185">Reference proteome</keyword>
<dbReference type="AlphaFoldDB" id="A0A4R1LE65"/>
<name>A0A4R1LE65_9BACT</name>
<dbReference type="GO" id="GO:0003677">
    <property type="term" value="F:DNA binding"/>
    <property type="evidence" value="ECO:0007669"/>
    <property type="project" value="InterPro"/>
</dbReference>
<feature type="region of interest" description="Disordered" evidence="1">
    <location>
        <begin position="45"/>
        <end position="85"/>
    </location>
</feature>
<dbReference type="InterPro" id="IPR002559">
    <property type="entry name" value="Transposase_11"/>
</dbReference>
<reference evidence="3 4" key="1">
    <citation type="submission" date="2019-03" db="EMBL/GenBank/DDBJ databases">
        <title>Genomic Encyclopedia of Type Strains, Phase IV (KMG-IV): sequencing the most valuable type-strain genomes for metagenomic binning, comparative biology and taxonomic classification.</title>
        <authorList>
            <person name="Goeker M."/>
        </authorList>
    </citation>
    <scope>NUCLEOTIDE SEQUENCE [LARGE SCALE GENOMIC DNA]</scope>
    <source>
        <strain evidence="3 4">DSM 103428</strain>
    </source>
</reference>